<keyword evidence="3" id="KW-0547">Nucleotide-binding</keyword>
<dbReference type="RefSeq" id="XP_043126086.1">
    <property type="nucleotide sequence ID" value="XM_043270151.1"/>
</dbReference>
<name>A0A9P3BU25_ASPVI</name>
<dbReference type="PANTHER" id="PTHR24058">
    <property type="entry name" value="DUAL SPECIFICITY PROTEIN KINASE"/>
    <property type="match status" value="1"/>
</dbReference>
<dbReference type="Gene3D" id="1.10.510.10">
    <property type="entry name" value="Transferase(Phosphotransferase) domain 1"/>
    <property type="match status" value="1"/>
</dbReference>
<sequence>MALNIGHIIKGRYRSYRLVEALKTPTVFKAQLLSDPAIKPASVVVKTEPGPEKICLRREWNNYRIPAIATSKYIRELCDVISSNKEEQRAVEADPEADTLYLVFEWMDHALRTVPPFGYQINSDLPKVISKAVLSALALLTQLNAVHTDINPNNVFLSNVGGPSPIVKVGDLGNMLLQGYNKIRVQSLPTRAPEVWQGLGCFHSSDVWSFGVTRPIFGAKDKIVENLTEAWCIAKIRRLVGPIGPPISNRDYEEEFFIAEHLESSTFKHPDTGLETPFIKVGSLREELEKLPGPKISPELLDFIEFLLVVDHTKRPTASEALQHPYLQSLEASE</sequence>
<dbReference type="OrthoDB" id="5979581at2759"/>
<comment type="caution">
    <text evidence="7">The sequence shown here is derived from an EMBL/GenBank/DDBJ whole genome shotgun (WGS) entry which is preliminary data.</text>
</comment>
<evidence type="ECO:0000256" key="1">
    <source>
        <dbReference type="ARBA" id="ARBA00022527"/>
    </source>
</evidence>
<evidence type="ECO:0000256" key="3">
    <source>
        <dbReference type="ARBA" id="ARBA00022741"/>
    </source>
</evidence>
<accession>A0A9P3BU25</accession>
<evidence type="ECO:0000313" key="7">
    <source>
        <dbReference type="EMBL" id="GIK02900.1"/>
    </source>
</evidence>
<keyword evidence="2" id="KW-0808">Transferase</keyword>
<reference evidence="7 8" key="1">
    <citation type="submission" date="2021-02" db="EMBL/GenBank/DDBJ databases">
        <title>Pan-genome distribution and transcriptional activeness of fungal secondary metabolism genes in Aspergillus section Fumigati.</title>
        <authorList>
            <person name="Takahashi H."/>
            <person name="Umemura M."/>
            <person name="Ninomiya A."/>
            <person name="Kusuya Y."/>
            <person name="Urayama S."/>
            <person name="Shimizu M."/>
            <person name="Watanabe A."/>
            <person name="Kamei K."/>
            <person name="Yaguchi T."/>
            <person name="Hagiwara D."/>
        </authorList>
    </citation>
    <scope>NUCLEOTIDE SEQUENCE [LARGE SCALE GENOMIC DNA]</scope>
    <source>
        <strain evidence="7 8">IFM 47045</strain>
    </source>
</reference>
<dbReference type="Pfam" id="PF00069">
    <property type="entry name" value="Pkinase"/>
    <property type="match status" value="1"/>
</dbReference>
<dbReference type="EMBL" id="BOPL01000004">
    <property type="protein sequence ID" value="GIK02900.1"/>
    <property type="molecule type" value="Genomic_DNA"/>
</dbReference>
<keyword evidence="5" id="KW-0067">ATP-binding</keyword>
<organism evidence="7 8">
    <name type="scientific">Aspergillus viridinutans</name>
    <dbReference type="NCBI Taxonomy" id="75553"/>
    <lineage>
        <taxon>Eukaryota</taxon>
        <taxon>Fungi</taxon>
        <taxon>Dikarya</taxon>
        <taxon>Ascomycota</taxon>
        <taxon>Pezizomycotina</taxon>
        <taxon>Eurotiomycetes</taxon>
        <taxon>Eurotiomycetidae</taxon>
        <taxon>Eurotiales</taxon>
        <taxon>Aspergillaceae</taxon>
        <taxon>Aspergillus</taxon>
        <taxon>Aspergillus subgen. Fumigati</taxon>
    </lineage>
</organism>
<evidence type="ECO:0000256" key="4">
    <source>
        <dbReference type="ARBA" id="ARBA00022777"/>
    </source>
</evidence>
<dbReference type="InterPro" id="IPR011009">
    <property type="entry name" value="Kinase-like_dom_sf"/>
</dbReference>
<evidence type="ECO:0000259" key="6">
    <source>
        <dbReference type="PROSITE" id="PS50011"/>
    </source>
</evidence>
<evidence type="ECO:0000256" key="2">
    <source>
        <dbReference type="ARBA" id="ARBA00022679"/>
    </source>
</evidence>
<gene>
    <name evidence="7" type="ORF">Aspvir_006963</name>
</gene>
<dbReference type="AlphaFoldDB" id="A0A9P3BU25"/>
<dbReference type="InterPro" id="IPR050494">
    <property type="entry name" value="Ser_Thr_dual-spec_kinase"/>
</dbReference>
<keyword evidence="4" id="KW-0418">Kinase</keyword>
<proteinExistence type="predicted"/>
<keyword evidence="8" id="KW-1185">Reference proteome</keyword>
<dbReference type="SUPFAM" id="SSF56112">
    <property type="entry name" value="Protein kinase-like (PK-like)"/>
    <property type="match status" value="1"/>
</dbReference>
<dbReference type="GeneID" id="66934945"/>
<dbReference type="PROSITE" id="PS50011">
    <property type="entry name" value="PROTEIN_KINASE_DOM"/>
    <property type="match status" value="1"/>
</dbReference>
<protein>
    <recommendedName>
        <fullName evidence="6">Protein kinase domain-containing protein</fullName>
    </recommendedName>
</protein>
<dbReference type="SMART" id="SM00220">
    <property type="entry name" value="S_TKc"/>
    <property type="match status" value="1"/>
</dbReference>
<dbReference type="GO" id="GO:0004674">
    <property type="term" value="F:protein serine/threonine kinase activity"/>
    <property type="evidence" value="ECO:0007669"/>
    <property type="project" value="UniProtKB-KW"/>
</dbReference>
<dbReference type="Proteomes" id="UP000710440">
    <property type="component" value="Unassembled WGS sequence"/>
</dbReference>
<dbReference type="InterPro" id="IPR000719">
    <property type="entry name" value="Prot_kinase_dom"/>
</dbReference>
<feature type="domain" description="Protein kinase" evidence="6">
    <location>
        <begin position="13"/>
        <end position="327"/>
    </location>
</feature>
<evidence type="ECO:0000256" key="5">
    <source>
        <dbReference type="ARBA" id="ARBA00022840"/>
    </source>
</evidence>
<evidence type="ECO:0000313" key="8">
    <source>
        <dbReference type="Proteomes" id="UP000710440"/>
    </source>
</evidence>
<keyword evidence="1" id="KW-0723">Serine/threonine-protein kinase</keyword>
<dbReference type="GO" id="GO:0005524">
    <property type="term" value="F:ATP binding"/>
    <property type="evidence" value="ECO:0007669"/>
    <property type="project" value="UniProtKB-KW"/>
</dbReference>